<proteinExistence type="predicted"/>
<accession>A0A9P6AXP3</accession>
<sequence length="54" mass="6283">MVLLSLRLSSLLYHLLIQVLFTEVYIILRTVMTIGNSVPRRLLDIPRIILLIHV</sequence>
<keyword evidence="1" id="KW-0472">Membrane</keyword>
<feature type="transmembrane region" description="Helical" evidence="1">
    <location>
        <begin position="12"/>
        <end position="32"/>
    </location>
</feature>
<evidence type="ECO:0000256" key="1">
    <source>
        <dbReference type="SAM" id="Phobius"/>
    </source>
</evidence>
<dbReference type="AlphaFoldDB" id="A0A9P6AXP3"/>
<evidence type="ECO:0000313" key="3">
    <source>
        <dbReference type="Proteomes" id="UP000886523"/>
    </source>
</evidence>
<evidence type="ECO:0000313" key="2">
    <source>
        <dbReference type="EMBL" id="KAF9512701.1"/>
    </source>
</evidence>
<keyword evidence="3" id="KW-1185">Reference proteome</keyword>
<name>A0A9P6AXP3_9AGAM</name>
<keyword evidence="1" id="KW-0812">Transmembrane</keyword>
<dbReference type="EMBL" id="MU128983">
    <property type="protein sequence ID" value="KAF9512701.1"/>
    <property type="molecule type" value="Genomic_DNA"/>
</dbReference>
<gene>
    <name evidence="2" type="ORF">BS47DRAFT_1345131</name>
</gene>
<protein>
    <submittedName>
        <fullName evidence="2">Uncharacterized protein</fullName>
    </submittedName>
</protein>
<reference evidence="2" key="1">
    <citation type="journal article" date="2020" name="Nat. Commun.">
        <title>Large-scale genome sequencing of mycorrhizal fungi provides insights into the early evolution of symbiotic traits.</title>
        <authorList>
            <person name="Miyauchi S."/>
            <person name="Kiss E."/>
            <person name="Kuo A."/>
            <person name="Drula E."/>
            <person name="Kohler A."/>
            <person name="Sanchez-Garcia M."/>
            <person name="Morin E."/>
            <person name="Andreopoulos B."/>
            <person name="Barry K.W."/>
            <person name="Bonito G."/>
            <person name="Buee M."/>
            <person name="Carver A."/>
            <person name="Chen C."/>
            <person name="Cichocki N."/>
            <person name="Clum A."/>
            <person name="Culley D."/>
            <person name="Crous P.W."/>
            <person name="Fauchery L."/>
            <person name="Girlanda M."/>
            <person name="Hayes R.D."/>
            <person name="Keri Z."/>
            <person name="LaButti K."/>
            <person name="Lipzen A."/>
            <person name="Lombard V."/>
            <person name="Magnuson J."/>
            <person name="Maillard F."/>
            <person name="Murat C."/>
            <person name="Nolan M."/>
            <person name="Ohm R.A."/>
            <person name="Pangilinan J."/>
            <person name="Pereira M.F."/>
            <person name="Perotto S."/>
            <person name="Peter M."/>
            <person name="Pfister S."/>
            <person name="Riley R."/>
            <person name="Sitrit Y."/>
            <person name="Stielow J.B."/>
            <person name="Szollosi G."/>
            <person name="Zifcakova L."/>
            <person name="Stursova M."/>
            <person name="Spatafora J.W."/>
            <person name="Tedersoo L."/>
            <person name="Vaario L.M."/>
            <person name="Yamada A."/>
            <person name="Yan M."/>
            <person name="Wang P."/>
            <person name="Xu J."/>
            <person name="Bruns T."/>
            <person name="Baldrian P."/>
            <person name="Vilgalys R."/>
            <person name="Dunand C."/>
            <person name="Henrissat B."/>
            <person name="Grigoriev I.V."/>
            <person name="Hibbett D."/>
            <person name="Nagy L.G."/>
            <person name="Martin F.M."/>
        </authorList>
    </citation>
    <scope>NUCLEOTIDE SEQUENCE</scope>
    <source>
        <strain evidence="2">UP504</strain>
    </source>
</reference>
<dbReference type="Proteomes" id="UP000886523">
    <property type="component" value="Unassembled WGS sequence"/>
</dbReference>
<keyword evidence="1" id="KW-1133">Transmembrane helix</keyword>
<comment type="caution">
    <text evidence="2">The sequence shown here is derived from an EMBL/GenBank/DDBJ whole genome shotgun (WGS) entry which is preliminary data.</text>
</comment>
<organism evidence="2 3">
    <name type="scientific">Hydnum rufescens UP504</name>
    <dbReference type="NCBI Taxonomy" id="1448309"/>
    <lineage>
        <taxon>Eukaryota</taxon>
        <taxon>Fungi</taxon>
        <taxon>Dikarya</taxon>
        <taxon>Basidiomycota</taxon>
        <taxon>Agaricomycotina</taxon>
        <taxon>Agaricomycetes</taxon>
        <taxon>Cantharellales</taxon>
        <taxon>Hydnaceae</taxon>
        <taxon>Hydnum</taxon>
    </lineage>
</organism>